<gene>
    <name evidence="2" type="ORF">OOU_Y34scaffold00199g15</name>
</gene>
<feature type="region of interest" description="Disordered" evidence="1">
    <location>
        <begin position="1"/>
        <end position="49"/>
    </location>
</feature>
<proteinExistence type="predicted"/>
<organism evidence="2">
    <name type="scientific">Pyricularia oryzae (strain Y34)</name>
    <name type="common">Rice blast fungus</name>
    <name type="synonym">Magnaporthe oryzae</name>
    <dbReference type="NCBI Taxonomy" id="1143189"/>
    <lineage>
        <taxon>Eukaryota</taxon>
        <taxon>Fungi</taxon>
        <taxon>Dikarya</taxon>
        <taxon>Ascomycota</taxon>
        <taxon>Pezizomycotina</taxon>
        <taxon>Sordariomycetes</taxon>
        <taxon>Sordariomycetidae</taxon>
        <taxon>Magnaporthales</taxon>
        <taxon>Pyriculariaceae</taxon>
        <taxon>Pyricularia</taxon>
    </lineage>
</organism>
<accession>A0AA97P6N7</accession>
<evidence type="ECO:0000313" key="2">
    <source>
        <dbReference type="EMBL" id="ELQ42657.1"/>
    </source>
</evidence>
<feature type="compositionally biased region" description="Basic and acidic residues" evidence="1">
    <location>
        <begin position="40"/>
        <end position="49"/>
    </location>
</feature>
<protein>
    <submittedName>
        <fullName evidence="2">Uncharacterized protein</fullName>
    </submittedName>
</protein>
<evidence type="ECO:0000256" key="1">
    <source>
        <dbReference type="SAM" id="MobiDB-lite"/>
    </source>
</evidence>
<sequence>MGHELHDKDYPSVSTTGNGAWTPAGIPQSSAQLQRPPHRFPAETKCRSL</sequence>
<feature type="compositionally biased region" description="Basic and acidic residues" evidence="1">
    <location>
        <begin position="1"/>
        <end position="10"/>
    </location>
</feature>
<reference evidence="2" key="1">
    <citation type="journal article" date="2012" name="PLoS Genet.">
        <title>Comparative analysis of the genomes of two field isolates of the rice blast fungus Magnaporthe oryzae.</title>
        <authorList>
            <person name="Xue M."/>
            <person name="Yang J."/>
            <person name="Li Z."/>
            <person name="Hu S."/>
            <person name="Yao N."/>
            <person name="Dean R.A."/>
            <person name="Zhao W."/>
            <person name="Shen M."/>
            <person name="Zhang H."/>
            <person name="Li C."/>
            <person name="Liu L."/>
            <person name="Cao L."/>
            <person name="Xu X."/>
            <person name="Xing Y."/>
            <person name="Hsiang T."/>
            <person name="Zhang Z."/>
            <person name="Xu J.R."/>
            <person name="Peng Y.L."/>
        </authorList>
    </citation>
    <scope>NUCLEOTIDE SEQUENCE</scope>
    <source>
        <strain evidence="2">Y34</strain>
    </source>
</reference>
<dbReference type="Proteomes" id="UP000011086">
    <property type="component" value="Unassembled WGS sequence"/>
</dbReference>
<dbReference type="EMBL" id="JH793538">
    <property type="protein sequence ID" value="ELQ42657.1"/>
    <property type="molecule type" value="Genomic_DNA"/>
</dbReference>
<name>A0AA97P6N7_PYRO3</name>
<dbReference type="AlphaFoldDB" id="A0AA97P6N7"/>